<dbReference type="PRINTS" id="PR00344">
    <property type="entry name" value="BCTRLSENSOR"/>
</dbReference>
<evidence type="ECO:0000259" key="15">
    <source>
        <dbReference type="PROSITE" id="PS50109"/>
    </source>
</evidence>
<keyword evidence="6" id="KW-0808">Transferase</keyword>
<comment type="caution">
    <text evidence="16">The sequence shown here is derived from an EMBL/GenBank/DDBJ whole genome shotgun (WGS) entry which is preliminary data.</text>
</comment>
<dbReference type="InterPro" id="IPR033463">
    <property type="entry name" value="sCache_3"/>
</dbReference>
<evidence type="ECO:0000256" key="8">
    <source>
        <dbReference type="ARBA" id="ARBA00022741"/>
    </source>
</evidence>
<dbReference type="Gene3D" id="3.30.565.10">
    <property type="entry name" value="Histidine kinase-like ATPase, C-terminal domain"/>
    <property type="match status" value="1"/>
</dbReference>
<keyword evidence="10 16" id="KW-0067">ATP-binding</keyword>
<dbReference type="InterPro" id="IPR003594">
    <property type="entry name" value="HATPase_dom"/>
</dbReference>
<keyword evidence="13 14" id="KW-0472">Membrane</keyword>
<feature type="transmembrane region" description="Helical" evidence="14">
    <location>
        <begin position="184"/>
        <end position="206"/>
    </location>
</feature>
<evidence type="ECO:0000256" key="13">
    <source>
        <dbReference type="ARBA" id="ARBA00023136"/>
    </source>
</evidence>
<dbReference type="PROSITE" id="PS50109">
    <property type="entry name" value="HIS_KIN"/>
    <property type="match status" value="1"/>
</dbReference>
<dbReference type="EMBL" id="JBHTLT010000118">
    <property type="protein sequence ID" value="MFD1206256.1"/>
    <property type="molecule type" value="Genomic_DNA"/>
</dbReference>
<evidence type="ECO:0000256" key="1">
    <source>
        <dbReference type="ARBA" id="ARBA00000085"/>
    </source>
</evidence>
<keyword evidence="9" id="KW-0418">Kinase</keyword>
<keyword evidence="12" id="KW-0902">Two-component regulatory system</keyword>
<proteinExistence type="predicted"/>
<dbReference type="PANTHER" id="PTHR44936">
    <property type="entry name" value="SENSOR PROTEIN CREC"/>
    <property type="match status" value="1"/>
</dbReference>
<evidence type="ECO:0000256" key="9">
    <source>
        <dbReference type="ARBA" id="ARBA00022777"/>
    </source>
</evidence>
<sequence length="531" mass="59179">MLSPTRSVPNDKRFYSLRMKMILLISLLLICILCVLGIFFNQMLVKANENQVAKRALNVASSVAEMDEVIAALEHNDPEGKIQRIVSPIQQATNAEYIVVGDKESIRFSHPLQERIGEKMVGGDNERALRNGESYITKQTGTLGPALRGKVPIVNKEGEIIGVVSVGFLNENVDAIISEEKSTIWIAIIFVFILGILGAIGISFYIKRLLFDMEPEEISELLLQKEAILQSTKEGIIAFNQYGELTMLNKAAKDMLSNDGKVDQSIYSHLFQNKKETDKEMLLGETIVLANRTPIEENGSFAGVVATFRRKTDIEHLTKELMQMKQYANTLRSQAHEFSNKLYTILGLLQLDKIEQAEAFIKQESELQNHWLTFLADRVADPVIHGLLQGKYSQANEVGITLKIQEDSKLTDVVKGQKQTALLTGLGNIIENAIESIKLSQVEKREISVYFTDWGEEIYFEVEDSGPGIPPDAADQLFAQGFSTKGGDERGTGLALTRKVLREVGGEIMFEKSELGGALFILVIPKKELKK</sequence>
<dbReference type="InterPro" id="IPR036890">
    <property type="entry name" value="HATPase_C_sf"/>
</dbReference>
<keyword evidence="7 14" id="KW-0812">Transmembrane</keyword>
<dbReference type="Pfam" id="PF14689">
    <property type="entry name" value="SPOB_a"/>
    <property type="match status" value="1"/>
</dbReference>
<feature type="domain" description="Histidine kinase" evidence="15">
    <location>
        <begin position="333"/>
        <end position="528"/>
    </location>
</feature>
<evidence type="ECO:0000313" key="17">
    <source>
        <dbReference type="Proteomes" id="UP001597231"/>
    </source>
</evidence>
<keyword evidence="5" id="KW-0597">Phosphoprotein</keyword>
<evidence type="ECO:0000256" key="5">
    <source>
        <dbReference type="ARBA" id="ARBA00022553"/>
    </source>
</evidence>
<dbReference type="SUPFAM" id="SSF55890">
    <property type="entry name" value="Sporulation response regulatory protein Spo0B"/>
    <property type="match status" value="1"/>
</dbReference>
<dbReference type="Gene3D" id="1.10.287.130">
    <property type="match status" value="1"/>
</dbReference>
<keyword evidence="4" id="KW-1003">Cell membrane</keyword>
<dbReference type="Proteomes" id="UP001597231">
    <property type="component" value="Unassembled WGS sequence"/>
</dbReference>
<dbReference type="SMART" id="SM00387">
    <property type="entry name" value="HATPase_c"/>
    <property type="match status" value="1"/>
</dbReference>
<protein>
    <recommendedName>
        <fullName evidence="3">histidine kinase</fullName>
        <ecNumber evidence="3">2.7.13.3</ecNumber>
    </recommendedName>
</protein>
<evidence type="ECO:0000256" key="7">
    <source>
        <dbReference type="ARBA" id="ARBA00022692"/>
    </source>
</evidence>
<dbReference type="InterPro" id="IPR050980">
    <property type="entry name" value="2C_sensor_his_kinase"/>
</dbReference>
<name>A0ABW3TZI8_9BACL</name>
<comment type="catalytic activity">
    <reaction evidence="1">
        <text>ATP + protein L-histidine = ADP + protein N-phospho-L-histidine.</text>
        <dbReference type="EC" id="2.7.13.3"/>
    </reaction>
</comment>
<dbReference type="InterPro" id="IPR004358">
    <property type="entry name" value="Sig_transdc_His_kin-like_C"/>
</dbReference>
<comment type="subcellular location">
    <subcellularLocation>
        <location evidence="2">Cell membrane</location>
        <topology evidence="2">Multi-pass membrane protein</topology>
    </subcellularLocation>
</comment>
<dbReference type="EC" id="2.7.13.3" evidence="3"/>
<dbReference type="SUPFAM" id="SSF55874">
    <property type="entry name" value="ATPase domain of HSP90 chaperone/DNA topoisomerase II/histidine kinase"/>
    <property type="match status" value="1"/>
</dbReference>
<dbReference type="Pfam" id="PF17203">
    <property type="entry name" value="sCache_3_2"/>
    <property type="match status" value="1"/>
</dbReference>
<dbReference type="GO" id="GO:0005524">
    <property type="term" value="F:ATP binding"/>
    <property type="evidence" value="ECO:0007669"/>
    <property type="project" value="UniProtKB-KW"/>
</dbReference>
<evidence type="ECO:0000256" key="6">
    <source>
        <dbReference type="ARBA" id="ARBA00022679"/>
    </source>
</evidence>
<evidence type="ECO:0000256" key="12">
    <source>
        <dbReference type="ARBA" id="ARBA00023012"/>
    </source>
</evidence>
<dbReference type="InterPro" id="IPR029151">
    <property type="entry name" value="Sensor-like_sf"/>
</dbReference>
<dbReference type="PANTHER" id="PTHR44936:SF10">
    <property type="entry name" value="SENSOR PROTEIN RSTB"/>
    <property type="match status" value="1"/>
</dbReference>
<dbReference type="InterPro" id="IPR005467">
    <property type="entry name" value="His_kinase_dom"/>
</dbReference>
<reference evidence="17" key="1">
    <citation type="journal article" date="2019" name="Int. J. Syst. Evol. Microbiol.">
        <title>The Global Catalogue of Microorganisms (GCM) 10K type strain sequencing project: providing services to taxonomists for standard genome sequencing and annotation.</title>
        <authorList>
            <consortium name="The Broad Institute Genomics Platform"/>
            <consortium name="The Broad Institute Genome Sequencing Center for Infectious Disease"/>
            <person name="Wu L."/>
            <person name="Ma J."/>
        </authorList>
    </citation>
    <scope>NUCLEOTIDE SEQUENCE [LARGE SCALE GENOMIC DNA]</scope>
    <source>
        <strain evidence="17">CCUG 53915</strain>
    </source>
</reference>
<dbReference type="RefSeq" id="WP_336825572.1">
    <property type="nucleotide sequence ID" value="NZ_JBHTLT010000118.1"/>
</dbReference>
<dbReference type="InterPro" id="IPR016120">
    <property type="entry name" value="Sig_transdc_His_kin_SpoOB"/>
</dbReference>
<dbReference type="Pfam" id="PF02518">
    <property type="entry name" value="HATPase_c"/>
    <property type="match status" value="1"/>
</dbReference>
<keyword evidence="8" id="KW-0547">Nucleotide-binding</keyword>
<dbReference type="Gene3D" id="3.30.450.20">
    <property type="entry name" value="PAS domain"/>
    <property type="match status" value="2"/>
</dbReference>
<keyword evidence="17" id="KW-1185">Reference proteome</keyword>
<dbReference type="InterPro" id="IPR039506">
    <property type="entry name" value="SPOB_a"/>
</dbReference>
<evidence type="ECO:0000256" key="4">
    <source>
        <dbReference type="ARBA" id="ARBA00022475"/>
    </source>
</evidence>
<keyword evidence="11 14" id="KW-1133">Transmembrane helix</keyword>
<accession>A0ABW3TZI8</accession>
<evidence type="ECO:0000256" key="10">
    <source>
        <dbReference type="ARBA" id="ARBA00022840"/>
    </source>
</evidence>
<dbReference type="SUPFAM" id="SSF103190">
    <property type="entry name" value="Sensory domain-like"/>
    <property type="match status" value="1"/>
</dbReference>
<organism evidence="16 17">
    <name type="scientific">Sporosarcina contaminans</name>
    <dbReference type="NCBI Taxonomy" id="633403"/>
    <lineage>
        <taxon>Bacteria</taxon>
        <taxon>Bacillati</taxon>
        <taxon>Bacillota</taxon>
        <taxon>Bacilli</taxon>
        <taxon>Bacillales</taxon>
        <taxon>Caryophanaceae</taxon>
        <taxon>Sporosarcina</taxon>
    </lineage>
</organism>
<evidence type="ECO:0000256" key="11">
    <source>
        <dbReference type="ARBA" id="ARBA00022989"/>
    </source>
</evidence>
<evidence type="ECO:0000313" key="16">
    <source>
        <dbReference type="EMBL" id="MFD1206256.1"/>
    </source>
</evidence>
<evidence type="ECO:0000256" key="3">
    <source>
        <dbReference type="ARBA" id="ARBA00012438"/>
    </source>
</evidence>
<evidence type="ECO:0000256" key="14">
    <source>
        <dbReference type="SAM" id="Phobius"/>
    </source>
</evidence>
<feature type="transmembrane region" description="Helical" evidence="14">
    <location>
        <begin position="21"/>
        <end position="40"/>
    </location>
</feature>
<evidence type="ECO:0000256" key="2">
    <source>
        <dbReference type="ARBA" id="ARBA00004651"/>
    </source>
</evidence>
<gene>
    <name evidence="16" type="ORF">ACFQ38_14250</name>
</gene>